<dbReference type="Gene3D" id="2.60.40.1760">
    <property type="entry name" value="glycosyl hydrolase (family 31)"/>
    <property type="match status" value="1"/>
</dbReference>
<dbReference type="NCBIfam" id="NF007746">
    <property type="entry name" value="PRK10426.1"/>
    <property type="match status" value="1"/>
</dbReference>
<dbReference type="RefSeq" id="WP_071360368.1">
    <property type="nucleotide sequence ID" value="NZ_JRYB01000001.1"/>
</dbReference>
<keyword evidence="3" id="KW-0732">Signal</keyword>
<dbReference type="Pfam" id="PF01055">
    <property type="entry name" value="Glyco_hydro_31_2nd"/>
    <property type="match status" value="1"/>
</dbReference>
<dbReference type="CDD" id="cd06594">
    <property type="entry name" value="GH31_glucosidase_YihQ"/>
    <property type="match status" value="1"/>
</dbReference>
<dbReference type="GO" id="GO:0030246">
    <property type="term" value="F:carbohydrate binding"/>
    <property type="evidence" value="ECO:0007669"/>
    <property type="project" value="InterPro"/>
</dbReference>
<organism evidence="6 7">
    <name type="scientific">Massilia timonae</name>
    <dbReference type="NCBI Taxonomy" id="47229"/>
    <lineage>
        <taxon>Bacteria</taxon>
        <taxon>Pseudomonadati</taxon>
        <taxon>Pseudomonadota</taxon>
        <taxon>Betaproteobacteria</taxon>
        <taxon>Burkholderiales</taxon>
        <taxon>Oxalobacteraceae</taxon>
        <taxon>Telluria group</taxon>
        <taxon>Massilia</taxon>
    </lineage>
</organism>
<dbReference type="InterPro" id="IPR011013">
    <property type="entry name" value="Gal_mutarotase_sf_dom"/>
</dbReference>
<dbReference type="CDD" id="cd14752">
    <property type="entry name" value="GH31_N"/>
    <property type="match status" value="1"/>
</dbReference>
<dbReference type="InterPro" id="IPR044112">
    <property type="entry name" value="YihQ_TIM-like"/>
</dbReference>
<protein>
    <submittedName>
        <fullName evidence="6">Glycosyl hydrolases 31 family protein</fullName>
    </submittedName>
</protein>
<dbReference type="SUPFAM" id="SSF74650">
    <property type="entry name" value="Galactose mutarotase-like"/>
    <property type="match status" value="1"/>
</dbReference>
<proteinExistence type="inferred from homology"/>
<dbReference type="PANTHER" id="PTHR46959:SF2">
    <property type="entry name" value="SULFOQUINOVOSIDASE"/>
    <property type="match status" value="1"/>
</dbReference>
<dbReference type="InterPro" id="IPR052990">
    <property type="entry name" value="Sulfoquinovosidase_GH31"/>
</dbReference>
<feature type="chain" id="PRO_5010258786" evidence="3">
    <location>
        <begin position="29"/>
        <end position="750"/>
    </location>
</feature>
<reference evidence="6 7" key="1">
    <citation type="submission" date="2014-10" db="EMBL/GenBank/DDBJ databases">
        <authorList>
            <person name="Seo M.-J."/>
            <person name="Seok Y.J."/>
            <person name="Cha I.-T."/>
        </authorList>
    </citation>
    <scope>NUCLEOTIDE SEQUENCE [LARGE SCALE GENOMIC DNA]</scope>
    <source>
        <strain evidence="6 7">NEU</strain>
    </source>
</reference>
<dbReference type="InterPro" id="IPR000322">
    <property type="entry name" value="Glyco_hydro_31_TIM"/>
</dbReference>
<feature type="domain" description="Glycoside hydrolase family 31 TIM barrel" evidence="4">
    <location>
        <begin position="317"/>
        <end position="617"/>
    </location>
</feature>
<dbReference type="InterPro" id="IPR013780">
    <property type="entry name" value="Glyco_hydro_b"/>
</dbReference>
<evidence type="ECO:0000259" key="5">
    <source>
        <dbReference type="Pfam" id="PF21365"/>
    </source>
</evidence>
<dbReference type="PANTHER" id="PTHR46959">
    <property type="entry name" value="SULFOQUINOVOSIDASE"/>
    <property type="match status" value="1"/>
</dbReference>
<dbReference type="Pfam" id="PF21365">
    <property type="entry name" value="Glyco_hydro_31_3rd"/>
    <property type="match status" value="1"/>
</dbReference>
<keyword evidence="2" id="KW-0326">Glycosidase</keyword>
<dbReference type="SUPFAM" id="SSF51445">
    <property type="entry name" value="(Trans)glycosidases"/>
    <property type="match status" value="1"/>
</dbReference>
<dbReference type="Gene3D" id="2.60.40.1180">
    <property type="entry name" value="Golgi alpha-mannosidase II"/>
    <property type="match status" value="1"/>
</dbReference>
<feature type="domain" description="Glycosyl hydrolase family 31 C-terminal" evidence="5">
    <location>
        <begin position="648"/>
        <end position="734"/>
    </location>
</feature>
<evidence type="ECO:0000313" key="7">
    <source>
        <dbReference type="Proteomes" id="UP000180246"/>
    </source>
</evidence>
<name>A0A1S2N567_9BURK</name>
<keyword evidence="2 6" id="KW-0378">Hydrolase</keyword>
<dbReference type="Proteomes" id="UP000180246">
    <property type="component" value="Unassembled WGS sequence"/>
</dbReference>
<evidence type="ECO:0000259" key="4">
    <source>
        <dbReference type="Pfam" id="PF01055"/>
    </source>
</evidence>
<sequence>MRTRILRPVLALAFLLALNFLLPLSAAAMQAQSPDALASRVDGAYRVGAFSLSFANNGLRIGHAAEPARILWASVPGRAFLGAAQGQADVRQFGTPDGSYRIDDKLLAQCLAQSIDALERAADTLVVRGSLSGPGCDVTYRLAFDAAGVNQLRFRLQLDGPQAVQLNRSYLRHASSADERYFGLGQQLTWFDQKGKTIPVLVQEHGVGRGLPGFTQLFDLLEGGGGGSEVSTGAPAPHYLSSKLNSLFLENTEYSIFDFQHPERVEIKLFTSAMTGRILYGRTPLELIREYTAYTGRMPPLPDWVGRGAIVSVQGGTDEANKKLDTFERAGIPLAGLWIQDWSGVRVTNAGKQLWWNWELDESYYPRWDALVDRLARLGARMLVYINPFLSTEAGHDSLYQQARQAGYLVKRQDGTPYLIRNTNFDAALVDLSNPEARTWIKNVIKNELLGRTRASGWMADFGEALPFDAVLANGNDPAAWHNRYPEEWAAVNREAMMEAGREGDVIAFHRSGFTRSPGQGTLFWLGDQLQTWDGYDGIRTAIVGMLSGGVSGYSLLHSDTGGYNAFGLTVLGRQVPVIARNKELWMRWVELNAFTGVLRTHEGLNPAISWQVDSDAETLAHFARMSKIFRALGFYRQGLMQQAADSGAPLVRHPFLEFPSDQNTYALRYQYMLGSDFMVAPVVTRGAQAVRLYLPAGTWIDLWTGRPFDAGSGAWTEVAAPFGKPAVFYKAGSAAGARLVTALRLEGLY</sequence>
<feature type="signal peptide" evidence="3">
    <location>
        <begin position="1"/>
        <end position="28"/>
    </location>
</feature>
<evidence type="ECO:0000256" key="2">
    <source>
        <dbReference type="RuleBase" id="RU361185"/>
    </source>
</evidence>
<comment type="caution">
    <text evidence="6">The sequence shown here is derived from an EMBL/GenBank/DDBJ whole genome shotgun (WGS) entry which is preliminary data.</text>
</comment>
<evidence type="ECO:0000256" key="3">
    <source>
        <dbReference type="SAM" id="SignalP"/>
    </source>
</evidence>
<dbReference type="InterPro" id="IPR017853">
    <property type="entry name" value="GH"/>
</dbReference>
<dbReference type="GO" id="GO:0004553">
    <property type="term" value="F:hydrolase activity, hydrolyzing O-glycosyl compounds"/>
    <property type="evidence" value="ECO:0007669"/>
    <property type="project" value="InterPro"/>
</dbReference>
<comment type="similarity">
    <text evidence="1 2">Belongs to the glycosyl hydrolase 31 family.</text>
</comment>
<dbReference type="GO" id="GO:0005975">
    <property type="term" value="P:carbohydrate metabolic process"/>
    <property type="evidence" value="ECO:0007669"/>
    <property type="project" value="InterPro"/>
</dbReference>
<dbReference type="InterPro" id="IPR048395">
    <property type="entry name" value="Glyco_hydro_31_C"/>
</dbReference>
<dbReference type="EMBL" id="JRYB01000001">
    <property type="protein sequence ID" value="OIJ40209.1"/>
    <property type="molecule type" value="Genomic_DNA"/>
</dbReference>
<dbReference type="Gene3D" id="3.20.20.80">
    <property type="entry name" value="Glycosidases"/>
    <property type="match status" value="1"/>
</dbReference>
<evidence type="ECO:0000256" key="1">
    <source>
        <dbReference type="ARBA" id="ARBA00007806"/>
    </source>
</evidence>
<evidence type="ECO:0000313" key="6">
    <source>
        <dbReference type="EMBL" id="OIJ40209.1"/>
    </source>
</evidence>
<dbReference type="SUPFAM" id="SSF51011">
    <property type="entry name" value="Glycosyl hydrolase domain"/>
    <property type="match status" value="1"/>
</dbReference>
<dbReference type="AlphaFoldDB" id="A0A1S2N567"/>
<gene>
    <name evidence="6" type="ORF">LO55_571</name>
</gene>
<accession>A0A1S2N567</accession>